<keyword evidence="2" id="KW-1185">Reference proteome</keyword>
<gene>
    <name evidence="1" type="ORF">AVEN_99198_1</name>
</gene>
<organism evidence="1 2">
    <name type="scientific">Araneus ventricosus</name>
    <name type="common">Orbweaver spider</name>
    <name type="synonym">Epeira ventricosa</name>
    <dbReference type="NCBI Taxonomy" id="182803"/>
    <lineage>
        <taxon>Eukaryota</taxon>
        <taxon>Metazoa</taxon>
        <taxon>Ecdysozoa</taxon>
        <taxon>Arthropoda</taxon>
        <taxon>Chelicerata</taxon>
        <taxon>Arachnida</taxon>
        <taxon>Araneae</taxon>
        <taxon>Araneomorphae</taxon>
        <taxon>Entelegynae</taxon>
        <taxon>Araneoidea</taxon>
        <taxon>Araneidae</taxon>
        <taxon>Araneus</taxon>
    </lineage>
</organism>
<evidence type="ECO:0000313" key="2">
    <source>
        <dbReference type="Proteomes" id="UP000499080"/>
    </source>
</evidence>
<evidence type="ECO:0000313" key="1">
    <source>
        <dbReference type="EMBL" id="GBM04003.1"/>
    </source>
</evidence>
<proteinExistence type="predicted"/>
<sequence>MKQFGVKYGRKQKTDDAKGENMLLIEESKHDSFDSFQQEMETAEIKEVTYLESYISYFSTNMYILIDNFGSTRMKTHYPYVCRIDGVGGDALNLTSLRVPSYPPINLDSFRRKKIIARCSFSVPIASHAAFFTLQRNEEK</sequence>
<dbReference type="Proteomes" id="UP000499080">
    <property type="component" value="Unassembled WGS sequence"/>
</dbReference>
<comment type="caution">
    <text evidence="1">The sequence shown here is derived from an EMBL/GenBank/DDBJ whole genome shotgun (WGS) entry which is preliminary data.</text>
</comment>
<dbReference type="EMBL" id="BGPR01000197">
    <property type="protein sequence ID" value="GBM04003.1"/>
    <property type="molecule type" value="Genomic_DNA"/>
</dbReference>
<protein>
    <submittedName>
        <fullName evidence="1">Uncharacterized protein</fullName>
    </submittedName>
</protein>
<reference evidence="1 2" key="1">
    <citation type="journal article" date="2019" name="Sci. Rep.">
        <title>Orb-weaving spider Araneus ventricosus genome elucidates the spidroin gene catalogue.</title>
        <authorList>
            <person name="Kono N."/>
            <person name="Nakamura H."/>
            <person name="Ohtoshi R."/>
            <person name="Moran D.A.P."/>
            <person name="Shinohara A."/>
            <person name="Yoshida Y."/>
            <person name="Fujiwara M."/>
            <person name="Mori M."/>
            <person name="Tomita M."/>
            <person name="Arakawa K."/>
        </authorList>
    </citation>
    <scope>NUCLEOTIDE SEQUENCE [LARGE SCALE GENOMIC DNA]</scope>
</reference>
<name>A0A4Y2CI14_ARAVE</name>
<accession>A0A4Y2CI14</accession>
<dbReference type="AlphaFoldDB" id="A0A4Y2CI14"/>